<dbReference type="InterPro" id="IPR003423">
    <property type="entry name" value="OMP_efflux"/>
</dbReference>
<dbReference type="AlphaFoldDB" id="A0A9D9EFT9"/>
<keyword evidence="4" id="KW-1134">Transmembrane beta strand</keyword>
<organism evidence="9 10">
    <name type="scientific">Candidatus Cryptobacteroides merdavium</name>
    <dbReference type="NCBI Taxonomy" id="2840769"/>
    <lineage>
        <taxon>Bacteria</taxon>
        <taxon>Pseudomonadati</taxon>
        <taxon>Bacteroidota</taxon>
        <taxon>Bacteroidia</taxon>
        <taxon>Bacteroidales</taxon>
        <taxon>Candidatus Cryptobacteroides</taxon>
    </lineage>
</organism>
<evidence type="ECO:0000256" key="7">
    <source>
        <dbReference type="ARBA" id="ARBA00023237"/>
    </source>
</evidence>
<dbReference type="PANTHER" id="PTHR30026:SF20">
    <property type="entry name" value="OUTER MEMBRANE PROTEIN TOLC"/>
    <property type="match status" value="1"/>
</dbReference>
<dbReference type="GO" id="GO:0015562">
    <property type="term" value="F:efflux transmembrane transporter activity"/>
    <property type="evidence" value="ECO:0007669"/>
    <property type="project" value="InterPro"/>
</dbReference>
<comment type="subcellular location">
    <subcellularLocation>
        <location evidence="1">Cell outer membrane</location>
    </subcellularLocation>
</comment>
<dbReference type="Pfam" id="PF02321">
    <property type="entry name" value="OEP"/>
    <property type="match status" value="1"/>
</dbReference>
<feature type="chain" id="PRO_5038933696" evidence="8">
    <location>
        <begin position="24"/>
        <end position="432"/>
    </location>
</feature>
<evidence type="ECO:0000313" key="10">
    <source>
        <dbReference type="Proteomes" id="UP000823619"/>
    </source>
</evidence>
<dbReference type="Gene3D" id="1.20.1600.10">
    <property type="entry name" value="Outer membrane efflux proteins (OEP)"/>
    <property type="match status" value="1"/>
</dbReference>
<dbReference type="SUPFAM" id="SSF56954">
    <property type="entry name" value="Outer membrane efflux proteins (OEP)"/>
    <property type="match status" value="1"/>
</dbReference>
<comment type="similarity">
    <text evidence="2">Belongs to the outer membrane factor (OMF) (TC 1.B.17) family.</text>
</comment>
<protein>
    <submittedName>
        <fullName evidence="9">TolC family protein</fullName>
    </submittedName>
</protein>
<evidence type="ECO:0000256" key="1">
    <source>
        <dbReference type="ARBA" id="ARBA00004442"/>
    </source>
</evidence>
<dbReference type="Proteomes" id="UP000823619">
    <property type="component" value="Unassembled WGS sequence"/>
</dbReference>
<evidence type="ECO:0000313" key="9">
    <source>
        <dbReference type="EMBL" id="MBO8446065.1"/>
    </source>
</evidence>
<keyword evidence="7" id="KW-0998">Cell outer membrane</keyword>
<dbReference type="PANTHER" id="PTHR30026">
    <property type="entry name" value="OUTER MEMBRANE PROTEIN TOLC"/>
    <property type="match status" value="1"/>
</dbReference>
<evidence type="ECO:0000256" key="8">
    <source>
        <dbReference type="SAM" id="SignalP"/>
    </source>
</evidence>
<proteinExistence type="inferred from homology"/>
<reference evidence="9" key="1">
    <citation type="submission" date="2020-10" db="EMBL/GenBank/DDBJ databases">
        <authorList>
            <person name="Gilroy R."/>
        </authorList>
    </citation>
    <scope>NUCLEOTIDE SEQUENCE</scope>
    <source>
        <strain evidence="9">D5-748</strain>
    </source>
</reference>
<dbReference type="EMBL" id="JADIMO010000135">
    <property type="protein sequence ID" value="MBO8446065.1"/>
    <property type="molecule type" value="Genomic_DNA"/>
</dbReference>
<gene>
    <name evidence="9" type="ORF">IAC23_10315</name>
</gene>
<evidence type="ECO:0000256" key="2">
    <source>
        <dbReference type="ARBA" id="ARBA00007613"/>
    </source>
</evidence>
<dbReference type="GO" id="GO:1990281">
    <property type="term" value="C:efflux pump complex"/>
    <property type="evidence" value="ECO:0007669"/>
    <property type="project" value="TreeGrafter"/>
</dbReference>
<keyword evidence="3" id="KW-0813">Transport</keyword>
<keyword evidence="5" id="KW-0812">Transmembrane</keyword>
<evidence type="ECO:0000256" key="3">
    <source>
        <dbReference type="ARBA" id="ARBA00022448"/>
    </source>
</evidence>
<feature type="signal peptide" evidence="8">
    <location>
        <begin position="1"/>
        <end position="23"/>
    </location>
</feature>
<evidence type="ECO:0000256" key="4">
    <source>
        <dbReference type="ARBA" id="ARBA00022452"/>
    </source>
</evidence>
<comment type="caution">
    <text evidence="9">The sequence shown here is derived from an EMBL/GenBank/DDBJ whole genome shotgun (WGS) entry which is preliminary data.</text>
</comment>
<dbReference type="GO" id="GO:0015288">
    <property type="term" value="F:porin activity"/>
    <property type="evidence" value="ECO:0007669"/>
    <property type="project" value="TreeGrafter"/>
</dbReference>
<accession>A0A9D9EFT9</accession>
<name>A0A9D9EFT9_9BACT</name>
<dbReference type="InterPro" id="IPR051906">
    <property type="entry name" value="TolC-like"/>
</dbReference>
<keyword evidence="6" id="KW-0472">Membrane</keyword>
<keyword evidence="8" id="KW-0732">Signal</keyword>
<reference evidence="9" key="2">
    <citation type="journal article" date="2021" name="PeerJ">
        <title>Extensive microbial diversity within the chicken gut microbiome revealed by metagenomics and culture.</title>
        <authorList>
            <person name="Gilroy R."/>
            <person name="Ravi A."/>
            <person name="Getino M."/>
            <person name="Pursley I."/>
            <person name="Horton D.L."/>
            <person name="Alikhan N.F."/>
            <person name="Baker D."/>
            <person name="Gharbi K."/>
            <person name="Hall N."/>
            <person name="Watson M."/>
            <person name="Adriaenssens E.M."/>
            <person name="Foster-Nyarko E."/>
            <person name="Jarju S."/>
            <person name="Secka A."/>
            <person name="Antonio M."/>
            <person name="Oren A."/>
            <person name="Chaudhuri R.R."/>
            <person name="La Ragione R."/>
            <person name="Hildebrand F."/>
            <person name="Pallen M.J."/>
        </authorList>
    </citation>
    <scope>NUCLEOTIDE SEQUENCE</scope>
    <source>
        <strain evidence="9">D5-748</strain>
    </source>
</reference>
<evidence type="ECO:0000256" key="5">
    <source>
        <dbReference type="ARBA" id="ARBA00022692"/>
    </source>
</evidence>
<sequence>MMMIRFAVAVLGAVMLTATGVSAQYRDGADTASVHVTLDACLDMARENYPQIRQLGLIEASEKYDLSIASSTWIPQLSVSGKANWQSDVVEMPFEIPGFELDMPHDQYSLTANLTQHIWDGGASSSQRAAVKADAEVRRGQTEVSLYSVRARVQNVYLGILLLDEQISQNRLLMESLRRNADEVQAMMDNGMAYRSDLDMVNVNILDCSQQTDALCADRLAYVRMLSLLTGQDMSGKELVVPSDAVMVDAGAVSRPELALYAARLRQNEVRMKQLNASISPQFDLTLQGGFGRPGLNMLENEFAPMFIAGIRMQWNLAPLYTRKNDRRKIEIQKRDIELEEETFLFNTGLDATQQQTEVDKARMMLEKDDEIIELRASIRRAGEEQYRSGTIKMTDLMDMIDDEHDARLARSVHHIQLLMAIYDLKNTVGQN</sequence>
<evidence type="ECO:0000256" key="6">
    <source>
        <dbReference type="ARBA" id="ARBA00023136"/>
    </source>
</evidence>
<dbReference type="GO" id="GO:0009279">
    <property type="term" value="C:cell outer membrane"/>
    <property type="evidence" value="ECO:0007669"/>
    <property type="project" value="UniProtKB-SubCell"/>
</dbReference>